<protein>
    <recommendedName>
        <fullName evidence="4">Pentapeptide repeat-containing protein</fullName>
    </recommendedName>
</protein>
<reference evidence="2" key="1">
    <citation type="submission" date="2021-04" db="EMBL/GenBank/DDBJ databases">
        <title>Devosia litorisediminis sp. nov., isolated from a sand dune.</title>
        <authorList>
            <person name="Park S."/>
            <person name="Yoon J.-H."/>
        </authorList>
    </citation>
    <scope>NUCLEOTIDE SEQUENCE</scope>
    <source>
        <strain evidence="2">BSSL-BM10</strain>
    </source>
</reference>
<dbReference type="Proteomes" id="UP000678281">
    <property type="component" value="Unassembled WGS sequence"/>
</dbReference>
<name>A0A942I6T2_9HYPH</name>
<evidence type="ECO:0000313" key="3">
    <source>
        <dbReference type="Proteomes" id="UP000678281"/>
    </source>
</evidence>
<comment type="caution">
    <text evidence="2">The sequence shown here is derived from an EMBL/GenBank/DDBJ whole genome shotgun (WGS) entry which is preliminary data.</text>
</comment>
<dbReference type="Gene3D" id="2.160.20.80">
    <property type="entry name" value="E3 ubiquitin-protein ligase SopA"/>
    <property type="match status" value="1"/>
</dbReference>
<dbReference type="EMBL" id="JAGXTP010000001">
    <property type="protein sequence ID" value="MBS3849278.1"/>
    <property type="molecule type" value="Genomic_DNA"/>
</dbReference>
<feature type="transmembrane region" description="Helical" evidence="1">
    <location>
        <begin position="44"/>
        <end position="64"/>
    </location>
</feature>
<keyword evidence="1" id="KW-0472">Membrane</keyword>
<keyword evidence="1" id="KW-0812">Transmembrane</keyword>
<dbReference type="AlphaFoldDB" id="A0A942I6T2"/>
<gene>
    <name evidence="2" type="ORF">KD146_11285</name>
</gene>
<sequence>MKNLSGSTYALLVGLFALVFAIMITALAQRFGWELVVGSDRSLLDATLTLGTFIGALGSLFFLYRRWMHDDDAAKSTLVRDRLTIMKGAAELLATDRQGSQTAAIGLLVGLAEKYPQEMGPICTVMLAHYVSDRSAEEWERCREAFDTQTMPLKFHRGDGALSLAICQLAWIRKVFGKWPGTGNENGLMHVDRWYLGSHRFHELTLDDIWIQNGVINDVEFRKCSLRNATLHLVVAGFLRFKDCDLSNTRLVIKDFSGSDLGTDAFSASVAIEGGCITEGMSIVAMGPGGLS</sequence>
<organism evidence="2 3">
    <name type="scientific">Devosia litorisediminis</name>
    <dbReference type="NCBI Taxonomy" id="2829817"/>
    <lineage>
        <taxon>Bacteria</taxon>
        <taxon>Pseudomonadati</taxon>
        <taxon>Pseudomonadota</taxon>
        <taxon>Alphaproteobacteria</taxon>
        <taxon>Hyphomicrobiales</taxon>
        <taxon>Devosiaceae</taxon>
        <taxon>Devosia</taxon>
    </lineage>
</organism>
<keyword evidence="3" id="KW-1185">Reference proteome</keyword>
<proteinExistence type="predicted"/>
<keyword evidence="1" id="KW-1133">Transmembrane helix</keyword>
<accession>A0A942I6T2</accession>
<dbReference type="RefSeq" id="WP_212658763.1">
    <property type="nucleotide sequence ID" value="NZ_JAGXTP010000001.1"/>
</dbReference>
<dbReference type="SUPFAM" id="SSF141571">
    <property type="entry name" value="Pentapeptide repeat-like"/>
    <property type="match status" value="1"/>
</dbReference>
<evidence type="ECO:0000256" key="1">
    <source>
        <dbReference type="SAM" id="Phobius"/>
    </source>
</evidence>
<evidence type="ECO:0008006" key="4">
    <source>
        <dbReference type="Google" id="ProtNLM"/>
    </source>
</evidence>
<evidence type="ECO:0000313" key="2">
    <source>
        <dbReference type="EMBL" id="MBS3849278.1"/>
    </source>
</evidence>